<dbReference type="InterPro" id="IPR045851">
    <property type="entry name" value="AMP-bd_C_sf"/>
</dbReference>
<protein>
    <submittedName>
        <fullName evidence="6">Uncharacterized protein</fullName>
    </submittedName>
</protein>
<name>A0A8H4VSG6_9AGAR</name>
<evidence type="ECO:0000256" key="1">
    <source>
        <dbReference type="ARBA" id="ARBA00006432"/>
    </source>
</evidence>
<feature type="domain" description="AMP-binding enzyme C-terminal" evidence="5">
    <location>
        <begin position="508"/>
        <end position="585"/>
    </location>
</feature>
<comment type="similarity">
    <text evidence="1">Belongs to the ATP-dependent AMP-binding enzyme family.</text>
</comment>
<dbReference type="Pfam" id="PF00501">
    <property type="entry name" value="AMP-binding"/>
    <property type="match status" value="1"/>
</dbReference>
<sequence>MLRSLAETERLLTAPGSVHEVETAVVDGRLQRVYKNLWPSLREFWLSAVSQYKDDTYIVYEDQRLTYAQVHARATKVAALFSDVYNIKKGDHRVPLFLLLVLLLKKVLSLFLSALITGDRVAICSRNCPDYLVAFWACHLIGAVSVLANAWLPLKPLSHCLAHTQCKLIILDPERADVLQSEVSRMCRESEVQGFLVFDLKDNTRRWEGIMSFGESLDGYHMDGLDKTYDSIVPEDNATVIFTSGTTGLPKGVLSTQRQFLTNVLNVLVGGFRAALRRGDDFPTFQRTGVQKATLVAVPLFHVTGSTSFSMMATMTGMKIVMSRRWQIDEAIRLIKAENVSVAGGVPSMVTDLILSPLAKYPLEGLLFGGAPAPDTLVRRAMEAFPTATMIQGYGLTETNSIAVSFAGEDYVARPASTGRASPVNDIRIVLNDVCLAPNAVGEVWLRGPNVMKGYWRDPDATDAVITKDGWLKTGDVGYLDDEGFLYIKDRLKDIIIRGGENIDSVTVENALYADPRVLEAAAVGVPDERLGELVTAVVSVRPEFQGQVTEDALIAHAKSLLPKFAVPVMVVLLDAAFERTPSGKIVKGELRKIAKAQWKLRRQGGNGREPLANL</sequence>
<dbReference type="Gene3D" id="3.40.50.12780">
    <property type="entry name" value="N-terminal domain of ligase-like"/>
    <property type="match status" value="1"/>
</dbReference>
<feature type="domain" description="AMP-dependent synthetase/ligase" evidence="4">
    <location>
        <begin position="117"/>
        <end position="456"/>
    </location>
</feature>
<dbReference type="PANTHER" id="PTHR43201">
    <property type="entry name" value="ACYL-COA SYNTHETASE"/>
    <property type="match status" value="1"/>
</dbReference>
<dbReference type="InterPro" id="IPR000873">
    <property type="entry name" value="AMP-dep_synth/lig_dom"/>
</dbReference>
<keyword evidence="3" id="KW-0812">Transmembrane</keyword>
<dbReference type="EMBL" id="JAACJL010000015">
    <property type="protein sequence ID" value="KAF4620803.1"/>
    <property type="molecule type" value="Genomic_DNA"/>
</dbReference>
<feature type="transmembrane region" description="Helical" evidence="3">
    <location>
        <begin position="96"/>
        <end position="116"/>
    </location>
</feature>
<feature type="transmembrane region" description="Helical" evidence="3">
    <location>
        <begin position="296"/>
        <end position="315"/>
    </location>
</feature>
<dbReference type="PROSITE" id="PS00455">
    <property type="entry name" value="AMP_BINDING"/>
    <property type="match status" value="1"/>
</dbReference>
<dbReference type="Proteomes" id="UP000521872">
    <property type="component" value="Unassembled WGS sequence"/>
</dbReference>
<feature type="transmembrane region" description="Helical" evidence="3">
    <location>
        <begin position="131"/>
        <end position="152"/>
    </location>
</feature>
<dbReference type="Pfam" id="PF13193">
    <property type="entry name" value="AMP-binding_C"/>
    <property type="match status" value="1"/>
</dbReference>
<evidence type="ECO:0000259" key="5">
    <source>
        <dbReference type="Pfam" id="PF13193"/>
    </source>
</evidence>
<keyword evidence="7" id="KW-1185">Reference proteome</keyword>
<dbReference type="InterPro" id="IPR020845">
    <property type="entry name" value="AMP-binding_CS"/>
</dbReference>
<accession>A0A8H4VSG6</accession>
<comment type="caution">
    <text evidence="6">The sequence shown here is derived from an EMBL/GenBank/DDBJ whole genome shotgun (WGS) entry which is preliminary data.</text>
</comment>
<evidence type="ECO:0000313" key="6">
    <source>
        <dbReference type="EMBL" id="KAF4620803.1"/>
    </source>
</evidence>
<keyword evidence="3" id="KW-0472">Membrane</keyword>
<evidence type="ECO:0000313" key="7">
    <source>
        <dbReference type="Proteomes" id="UP000521872"/>
    </source>
</evidence>
<keyword evidence="3" id="KW-1133">Transmembrane helix</keyword>
<organism evidence="6 7">
    <name type="scientific">Agrocybe pediades</name>
    <dbReference type="NCBI Taxonomy" id="84607"/>
    <lineage>
        <taxon>Eukaryota</taxon>
        <taxon>Fungi</taxon>
        <taxon>Dikarya</taxon>
        <taxon>Basidiomycota</taxon>
        <taxon>Agaricomycotina</taxon>
        <taxon>Agaricomycetes</taxon>
        <taxon>Agaricomycetidae</taxon>
        <taxon>Agaricales</taxon>
        <taxon>Agaricineae</taxon>
        <taxon>Strophariaceae</taxon>
        <taxon>Agrocybe</taxon>
    </lineage>
</organism>
<keyword evidence="2" id="KW-0436">Ligase</keyword>
<dbReference type="PANTHER" id="PTHR43201:SF5">
    <property type="entry name" value="MEDIUM-CHAIN ACYL-COA LIGASE ACSF2, MITOCHONDRIAL"/>
    <property type="match status" value="1"/>
</dbReference>
<evidence type="ECO:0000256" key="2">
    <source>
        <dbReference type="ARBA" id="ARBA00022598"/>
    </source>
</evidence>
<dbReference type="InterPro" id="IPR025110">
    <property type="entry name" value="AMP-bd_C"/>
</dbReference>
<dbReference type="GO" id="GO:0031956">
    <property type="term" value="F:medium-chain fatty acid-CoA ligase activity"/>
    <property type="evidence" value="ECO:0007669"/>
    <property type="project" value="TreeGrafter"/>
</dbReference>
<reference evidence="6 7" key="1">
    <citation type="submission" date="2019-12" db="EMBL/GenBank/DDBJ databases">
        <authorList>
            <person name="Floudas D."/>
            <person name="Bentzer J."/>
            <person name="Ahren D."/>
            <person name="Johansson T."/>
            <person name="Persson P."/>
            <person name="Tunlid A."/>
        </authorList>
    </citation>
    <scope>NUCLEOTIDE SEQUENCE [LARGE SCALE GENOMIC DNA]</scope>
    <source>
        <strain evidence="6 7">CBS 102.39</strain>
    </source>
</reference>
<dbReference type="Gene3D" id="3.30.300.30">
    <property type="match status" value="1"/>
</dbReference>
<dbReference type="InterPro" id="IPR042099">
    <property type="entry name" value="ANL_N_sf"/>
</dbReference>
<evidence type="ECO:0000259" key="4">
    <source>
        <dbReference type="Pfam" id="PF00501"/>
    </source>
</evidence>
<proteinExistence type="inferred from homology"/>
<evidence type="ECO:0000256" key="3">
    <source>
        <dbReference type="SAM" id="Phobius"/>
    </source>
</evidence>
<dbReference type="AlphaFoldDB" id="A0A8H4VSG6"/>
<dbReference type="GO" id="GO:0006631">
    <property type="term" value="P:fatty acid metabolic process"/>
    <property type="evidence" value="ECO:0007669"/>
    <property type="project" value="TreeGrafter"/>
</dbReference>
<gene>
    <name evidence="6" type="ORF">D9613_000695</name>
</gene>
<dbReference type="SUPFAM" id="SSF56801">
    <property type="entry name" value="Acetyl-CoA synthetase-like"/>
    <property type="match status" value="1"/>
</dbReference>